<evidence type="ECO:0000313" key="2">
    <source>
        <dbReference type="Proteomes" id="UP000676336"/>
    </source>
</evidence>
<proteinExistence type="predicted"/>
<dbReference type="EMBL" id="CAJOBI010032893">
    <property type="protein sequence ID" value="CAF4282248.1"/>
    <property type="molecule type" value="Genomic_DNA"/>
</dbReference>
<dbReference type="AlphaFoldDB" id="A0A8S2TH92"/>
<feature type="non-terminal residue" evidence="1">
    <location>
        <position position="103"/>
    </location>
</feature>
<evidence type="ECO:0008006" key="3">
    <source>
        <dbReference type="Google" id="ProtNLM"/>
    </source>
</evidence>
<reference evidence="1" key="1">
    <citation type="submission" date="2021-02" db="EMBL/GenBank/DDBJ databases">
        <authorList>
            <person name="Nowell W R."/>
        </authorList>
    </citation>
    <scope>NUCLEOTIDE SEQUENCE</scope>
</reference>
<sequence>MNDFGYLFLNETKNAVGWRCARRDLNCKAVIYTLKNTQEFSHWNGQVHSHLRDAGYTRKNEISSKIKSRVVDEFIPIKVIIEDEYRKAKLTAEEKRVMPLPIQ</sequence>
<organism evidence="1 2">
    <name type="scientific">Rotaria magnacalcarata</name>
    <dbReference type="NCBI Taxonomy" id="392030"/>
    <lineage>
        <taxon>Eukaryota</taxon>
        <taxon>Metazoa</taxon>
        <taxon>Spiralia</taxon>
        <taxon>Gnathifera</taxon>
        <taxon>Rotifera</taxon>
        <taxon>Eurotatoria</taxon>
        <taxon>Bdelloidea</taxon>
        <taxon>Philodinida</taxon>
        <taxon>Philodinidae</taxon>
        <taxon>Rotaria</taxon>
    </lineage>
</organism>
<dbReference type="Proteomes" id="UP000676336">
    <property type="component" value="Unassembled WGS sequence"/>
</dbReference>
<dbReference type="Gene3D" id="2.20.25.240">
    <property type="match status" value="1"/>
</dbReference>
<evidence type="ECO:0000313" key="1">
    <source>
        <dbReference type="EMBL" id="CAF4282248.1"/>
    </source>
</evidence>
<gene>
    <name evidence="1" type="ORF">SMN809_LOCUS25308</name>
</gene>
<name>A0A8S2TH92_9BILA</name>
<accession>A0A8S2TH92</accession>
<protein>
    <recommendedName>
        <fullName evidence="3">FLYWCH-type domain-containing protein</fullName>
    </recommendedName>
</protein>
<comment type="caution">
    <text evidence="1">The sequence shown here is derived from an EMBL/GenBank/DDBJ whole genome shotgun (WGS) entry which is preliminary data.</text>
</comment>